<accession>A0A015IX49</accession>
<dbReference type="Gene3D" id="1.25.40.10">
    <property type="entry name" value="Tetratricopeptide repeat domain"/>
    <property type="match status" value="1"/>
</dbReference>
<evidence type="ECO:0008006" key="4">
    <source>
        <dbReference type="Google" id="ProtNLM"/>
    </source>
</evidence>
<dbReference type="PANTHER" id="PTHR11102">
    <property type="entry name" value="SEL-1-LIKE PROTEIN"/>
    <property type="match status" value="1"/>
</dbReference>
<dbReference type="EMBL" id="JEMT01024996">
    <property type="protein sequence ID" value="EXX61842.1"/>
    <property type="molecule type" value="Genomic_DNA"/>
</dbReference>
<comment type="similarity">
    <text evidence="1">Belongs to the sel-1 family.</text>
</comment>
<dbReference type="Pfam" id="PF08238">
    <property type="entry name" value="Sel1"/>
    <property type="match status" value="5"/>
</dbReference>
<dbReference type="Proteomes" id="UP000022910">
    <property type="component" value="Unassembled WGS sequence"/>
</dbReference>
<dbReference type="SMART" id="SM00671">
    <property type="entry name" value="SEL1"/>
    <property type="match status" value="4"/>
</dbReference>
<dbReference type="PANTHER" id="PTHR11102:SF160">
    <property type="entry name" value="ERAD-ASSOCIATED E3 UBIQUITIN-PROTEIN LIGASE COMPONENT HRD3"/>
    <property type="match status" value="1"/>
</dbReference>
<dbReference type="SUPFAM" id="SSF81901">
    <property type="entry name" value="HCP-like"/>
    <property type="match status" value="1"/>
</dbReference>
<evidence type="ECO:0000313" key="2">
    <source>
        <dbReference type="EMBL" id="EXX61842.1"/>
    </source>
</evidence>
<reference evidence="2 3" key="1">
    <citation type="submission" date="2014-02" db="EMBL/GenBank/DDBJ databases">
        <title>Single nucleus genome sequencing reveals high similarity among nuclei of an endomycorrhizal fungus.</title>
        <authorList>
            <person name="Lin K."/>
            <person name="Geurts R."/>
            <person name="Zhang Z."/>
            <person name="Limpens E."/>
            <person name="Saunders D.G."/>
            <person name="Mu D."/>
            <person name="Pang E."/>
            <person name="Cao H."/>
            <person name="Cha H."/>
            <person name="Lin T."/>
            <person name="Zhou Q."/>
            <person name="Shang Y."/>
            <person name="Li Y."/>
            <person name="Ivanov S."/>
            <person name="Sharma T."/>
            <person name="Velzen R.V."/>
            <person name="Ruijter N.D."/>
            <person name="Aanen D.K."/>
            <person name="Win J."/>
            <person name="Kamoun S."/>
            <person name="Bisseling T."/>
            <person name="Huang S."/>
        </authorList>
    </citation>
    <scope>NUCLEOTIDE SEQUENCE [LARGE SCALE GENOMIC DNA]</scope>
    <source>
        <strain evidence="3">DAOM197198w</strain>
    </source>
</reference>
<gene>
    <name evidence="2" type="ORF">RirG_167430</name>
</gene>
<proteinExistence type="inferred from homology"/>
<protein>
    <recommendedName>
        <fullName evidence="4">HCP-like protein</fullName>
    </recommendedName>
</protein>
<dbReference type="InterPro" id="IPR011990">
    <property type="entry name" value="TPR-like_helical_dom_sf"/>
</dbReference>
<evidence type="ECO:0000313" key="3">
    <source>
        <dbReference type="Proteomes" id="UP000022910"/>
    </source>
</evidence>
<sequence length="256" mass="29318">MQLNSDLSNTNNTLHKLSRNVQKFDKIRIKEIEPTIQNIHENIFEEDIGIVIDKLVHIYFEELNEGKERKFQYKFTRVSSIDMKKAFKLFQKAASLENNAAQVYLTNMYINGEGTDKYYDKAFELSKKLAKKELLCGINLLGHCHDNGIGTDTNIQKAIELYQKTANLGSCLAQHNLAHIYKNGEGVEMDYYKAFELFKKSAEKEYSGGITMLGYCYNNGIGTDVNKQKAFESSVVKLPCHLPIFQMTFVIPHTFS</sequence>
<dbReference type="InterPro" id="IPR050767">
    <property type="entry name" value="Sel1_AlgK"/>
</dbReference>
<organism evidence="2 3">
    <name type="scientific">Rhizophagus irregularis (strain DAOM 197198w)</name>
    <name type="common">Glomus intraradices</name>
    <dbReference type="NCBI Taxonomy" id="1432141"/>
    <lineage>
        <taxon>Eukaryota</taxon>
        <taxon>Fungi</taxon>
        <taxon>Fungi incertae sedis</taxon>
        <taxon>Mucoromycota</taxon>
        <taxon>Glomeromycotina</taxon>
        <taxon>Glomeromycetes</taxon>
        <taxon>Glomerales</taxon>
        <taxon>Glomeraceae</taxon>
        <taxon>Rhizophagus</taxon>
    </lineage>
</organism>
<name>A0A015IX49_RHIIW</name>
<dbReference type="AlphaFoldDB" id="A0A015IX49"/>
<dbReference type="HOGENOM" id="CLU_1086434_0_0_1"/>
<dbReference type="OrthoDB" id="2317701at2759"/>
<evidence type="ECO:0000256" key="1">
    <source>
        <dbReference type="ARBA" id="ARBA00038101"/>
    </source>
</evidence>
<comment type="caution">
    <text evidence="2">The sequence shown here is derived from an EMBL/GenBank/DDBJ whole genome shotgun (WGS) entry which is preliminary data.</text>
</comment>
<dbReference type="InterPro" id="IPR006597">
    <property type="entry name" value="Sel1-like"/>
</dbReference>
<keyword evidence="3" id="KW-1185">Reference proteome</keyword>